<feature type="transmembrane region" description="Helical" evidence="6">
    <location>
        <begin position="183"/>
        <end position="201"/>
    </location>
</feature>
<dbReference type="PANTHER" id="PTHR10556:SF35">
    <property type="entry name" value="3-OXO-5-ALPHA-STEROID 4-DEHYDROGENASE FAMILY PROTEIN"/>
    <property type="match status" value="1"/>
</dbReference>
<evidence type="ECO:0000256" key="1">
    <source>
        <dbReference type="ARBA" id="ARBA00004141"/>
    </source>
</evidence>
<evidence type="ECO:0000259" key="7">
    <source>
        <dbReference type="Pfam" id="PF02544"/>
    </source>
</evidence>
<feature type="transmembrane region" description="Helical" evidence="6">
    <location>
        <begin position="49"/>
        <end position="69"/>
    </location>
</feature>
<protein>
    <submittedName>
        <fullName evidence="8">3-oxo-5-alpha-steroid 4-dehydrogenase 1</fullName>
    </submittedName>
</protein>
<keyword evidence="3 6" id="KW-0812">Transmembrane</keyword>
<organism evidence="8 9">
    <name type="scientific">Physocladia obscura</name>
    <dbReference type="NCBI Taxonomy" id="109957"/>
    <lineage>
        <taxon>Eukaryota</taxon>
        <taxon>Fungi</taxon>
        <taxon>Fungi incertae sedis</taxon>
        <taxon>Chytridiomycota</taxon>
        <taxon>Chytridiomycota incertae sedis</taxon>
        <taxon>Chytridiomycetes</taxon>
        <taxon>Chytridiales</taxon>
        <taxon>Chytriomycetaceae</taxon>
        <taxon>Physocladia</taxon>
    </lineage>
</organism>
<feature type="transmembrane region" description="Helical" evidence="6">
    <location>
        <begin position="75"/>
        <end position="94"/>
    </location>
</feature>
<reference evidence="8" key="1">
    <citation type="submission" date="2020-05" db="EMBL/GenBank/DDBJ databases">
        <title>Phylogenomic resolution of chytrid fungi.</title>
        <authorList>
            <person name="Stajich J.E."/>
            <person name="Amses K."/>
            <person name="Simmons R."/>
            <person name="Seto K."/>
            <person name="Myers J."/>
            <person name="Bonds A."/>
            <person name="Quandt C.A."/>
            <person name="Barry K."/>
            <person name="Liu P."/>
            <person name="Grigoriev I."/>
            <person name="Longcore J.E."/>
            <person name="James T.Y."/>
        </authorList>
    </citation>
    <scope>NUCLEOTIDE SEQUENCE</scope>
    <source>
        <strain evidence="8">JEL0513</strain>
    </source>
</reference>
<dbReference type="GO" id="GO:0016020">
    <property type="term" value="C:membrane"/>
    <property type="evidence" value="ECO:0007669"/>
    <property type="project" value="UniProtKB-SubCell"/>
</dbReference>
<dbReference type="EMBL" id="JADGJH010001294">
    <property type="protein sequence ID" value="KAJ3115390.1"/>
    <property type="molecule type" value="Genomic_DNA"/>
</dbReference>
<dbReference type="InterPro" id="IPR001104">
    <property type="entry name" value="3-oxo-5_a-steroid_4-DH_C"/>
</dbReference>
<accession>A0AAD5T2X0</accession>
<dbReference type="InterPro" id="IPR039357">
    <property type="entry name" value="SRD5A/TECR"/>
</dbReference>
<dbReference type="PANTHER" id="PTHR10556">
    <property type="entry name" value="3-OXO-5-ALPHA-STEROID 4-DEHYDROGENASE"/>
    <property type="match status" value="1"/>
</dbReference>
<comment type="caution">
    <text evidence="8">The sequence shown here is derived from an EMBL/GenBank/DDBJ whole genome shotgun (WGS) entry which is preliminary data.</text>
</comment>
<evidence type="ECO:0000256" key="3">
    <source>
        <dbReference type="ARBA" id="ARBA00022692"/>
    </source>
</evidence>
<evidence type="ECO:0000313" key="8">
    <source>
        <dbReference type="EMBL" id="KAJ3115390.1"/>
    </source>
</evidence>
<comment type="similarity">
    <text evidence="2">Belongs to the steroid 5-alpha reductase family.</text>
</comment>
<gene>
    <name evidence="8" type="primary">SRD5A1</name>
    <name evidence="8" type="ORF">HK100_001364</name>
</gene>
<feature type="transmembrane region" description="Helical" evidence="6">
    <location>
        <begin position="144"/>
        <end position="162"/>
    </location>
</feature>
<dbReference type="AlphaFoldDB" id="A0AAD5T2X0"/>
<evidence type="ECO:0000256" key="5">
    <source>
        <dbReference type="ARBA" id="ARBA00023136"/>
    </source>
</evidence>
<evidence type="ECO:0000313" key="9">
    <source>
        <dbReference type="Proteomes" id="UP001211907"/>
    </source>
</evidence>
<name>A0AAD5T2X0_9FUNG</name>
<evidence type="ECO:0000256" key="4">
    <source>
        <dbReference type="ARBA" id="ARBA00022989"/>
    </source>
</evidence>
<dbReference type="Pfam" id="PF02544">
    <property type="entry name" value="Steroid_dh"/>
    <property type="match status" value="1"/>
</dbReference>
<dbReference type="GO" id="GO:0016627">
    <property type="term" value="F:oxidoreductase activity, acting on the CH-CH group of donors"/>
    <property type="evidence" value="ECO:0007669"/>
    <property type="project" value="InterPro"/>
</dbReference>
<dbReference type="PROSITE" id="PS50244">
    <property type="entry name" value="S5A_REDUCTASE"/>
    <property type="match status" value="1"/>
</dbReference>
<feature type="transmembrane region" description="Helical" evidence="6">
    <location>
        <begin position="114"/>
        <end position="138"/>
    </location>
</feature>
<keyword evidence="5 6" id="KW-0472">Membrane</keyword>
<evidence type="ECO:0000256" key="2">
    <source>
        <dbReference type="ARBA" id="ARBA00007742"/>
    </source>
</evidence>
<dbReference type="GO" id="GO:0006629">
    <property type="term" value="P:lipid metabolic process"/>
    <property type="evidence" value="ECO:0007669"/>
    <property type="project" value="InterPro"/>
</dbReference>
<comment type="subcellular location">
    <subcellularLocation>
        <location evidence="1">Membrane</location>
        <topology evidence="1">Multi-pass membrane protein</topology>
    </subcellularLocation>
</comment>
<dbReference type="Proteomes" id="UP001211907">
    <property type="component" value="Unassembled WGS sequence"/>
</dbReference>
<evidence type="ECO:0000256" key="6">
    <source>
        <dbReference type="SAM" id="Phobius"/>
    </source>
</evidence>
<keyword evidence="4 6" id="KW-1133">Transmembrane helix</keyword>
<sequence length="208" mass="23444">MLSSLLPCCCCYPHHTVFNSFPLFSGTKVTQKPGKFFRTGWGATVDGKLGWLVMEAVPVFVFPTAFWFSTSPPDYKAISVPAAILLFLWMAHYVHRAFVYTYFAPSISPSNITIVTMAIIFNIANGFVNGVAAAKIVYDRMLGIQFWVGVVVFLCGAFINIDSDYKLFRLRREAKVGEKIQRYFIPCGFIFEYISGANYFGELIEWTG</sequence>
<proteinExistence type="inferred from homology"/>
<keyword evidence="9" id="KW-1185">Reference proteome</keyword>
<feature type="domain" description="3-oxo-5-alpha-steroid 4-dehydrogenase C-terminal" evidence="7">
    <location>
        <begin position="110"/>
        <end position="207"/>
    </location>
</feature>